<protein>
    <submittedName>
        <fullName evidence="2">Uncharacterized protein</fullName>
    </submittedName>
</protein>
<reference evidence="2" key="1">
    <citation type="submission" date="2023-06" db="EMBL/GenBank/DDBJ databases">
        <authorList>
            <consortium name="Lawrence Berkeley National Laboratory"/>
            <person name="Ahrendt S."/>
            <person name="Sahu N."/>
            <person name="Indic B."/>
            <person name="Wong-Bajracharya J."/>
            <person name="Merenyi Z."/>
            <person name="Ke H.-M."/>
            <person name="Monk M."/>
            <person name="Kocsube S."/>
            <person name="Drula E."/>
            <person name="Lipzen A."/>
            <person name="Balint B."/>
            <person name="Henrissat B."/>
            <person name="Andreopoulos B."/>
            <person name="Martin F.M."/>
            <person name="Harder C.B."/>
            <person name="Rigling D."/>
            <person name="Ford K.L."/>
            <person name="Foster G.D."/>
            <person name="Pangilinan J."/>
            <person name="Papanicolaou A."/>
            <person name="Barry K."/>
            <person name="LaButti K."/>
            <person name="Viragh M."/>
            <person name="Koriabine M."/>
            <person name="Yan M."/>
            <person name="Riley R."/>
            <person name="Champramary S."/>
            <person name="Plett K.L."/>
            <person name="Tsai I.J."/>
            <person name="Slot J."/>
            <person name="Sipos G."/>
            <person name="Plett J."/>
            <person name="Nagy L.G."/>
            <person name="Grigoriev I.V."/>
        </authorList>
    </citation>
    <scope>NUCLEOTIDE SEQUENCE</scope>
    <source>
        <strain evidence="2">ICMP 16352</strain>
    </source>
</reference>
<evidence type="ECO:0000313" key="2">
    <source>
        <dbReference type="EMBL" id="KAK0481313.1"/>
    </source>
</evidence>
<name>A0AA39PDF3_9AGAR</name>
<gene>
    <name evidence="2" type="ORF">IW261DRAFT_1068711</name>
</gene>
<sequence>MNNSKRVYYTPLYMAVAYINAGAWNIAYYCCEVATWISIGGTSLFNVANIDVRLVHPPERHSFIRILMATVEEASEEYYVPSDPSPRMTEPRACLWTTEGEALWNEVLTEDHIDVERGDDCHHSKGRAHRICVLVPEGHHLTRLWAQCGLLEPRCGILLSASTNKIFWWGFQVRNQTE</sequence>
<evidence type="ECO:0000313" key="3">
    <source>
        <dbReference type="Proteomes" id="UP001175227"/>
    </source>
</evidence>
<keyword evidence="1" id="KW-1133">Transmembrane helix</keyword>
<dbReference type="AlphaFoldDB" id="A0AA39PDF3"/>
<comment type="caution">
    <text evidence="2">The sequence shown here is derived from an EMBL/GenBank/DDBJ whole genome shotgun (WGS) entry which is preliminary data.</text>
</comment>
<proteinExistence type="predicted"/>
<dbReference type="EMBL" id="JAUEPR010000008">
    <property type="protein sequence ID" value="KAK0481313.1"/>
    <property type="molecule type" value="Genomic_DNA"/>
</dbReference>
<accession>A0AA39PDF3</accession>
<keyword evidence="3" id="KW-1185">Reference proteome</keyword>
<keyword evidence="1" id="KW-0472">Membrane</keyword>
<organism evidence="2 3">
    <name type="scientific">Armillaria novae-zelandiae</name>
    <dbReference type="NCBI Taxonomy" id="153914"/>
    <lineage>
        <taxon>Eukaryota</taxon>
        <taxon>Fungi</taxon>
        <taxon>Dikarya</taxon>
        <taxon>Basidiomycota</taxon>
        <taxon>Agaricomycotina</taxon>
        <taxon>Agaricomycetes</taxon>
        <taxon>Agaricomycetidae</taxon>
        <taxon>Agaricales</taxon>
        <taxon>Marasmiineae</taxon>
        <taxon>Physalacriaceae</taxon>
        <taxon>Armillaria</taxon>
    </lineage>
</organism>
<feature type="transmembrane region" description="Helical" evidence="1">
    <location>
        <begin position="12"/>
        <end position="29"/>
    </location>
</feature>
<evidence type="ECO:0000256" key="1">
    <source>
        <dbReference type="SAM" id="Phobius"/>
    </source>
</evidence>
<keyword evidence="1" id="KW-0812">Transmembrane</keyword>
<dbReference type="Proteomes" id="UP001175227">
    <property type="component" value="Unassembled WGS sequence"/>
</dbReference>